<feature type="domain" description="ATPase BadF/BadG/BcrA/BcrD type" evidence="1">
    <location>
        <begin position="5"/>
        <end position="306"/>
    </location>
</feature>
<name>A0ABS6K357_9FIRM</name>
<dbReference type="PANTHER" id="PTHR43190:SF3">
    <property type="entry name" value="N-ACETYL-D-GLUCOSAMINE KINASE"/>
    <property type="match status" value="1"/>
</dbReference>
<sequence length="328" mass="35087">MDYFLGVDGGGTKSDLALFDKFGKLAARKRIGCTNHEHLLGGYAELGRMLKQAAEALTKDAMVSINQIRAGVFGLAGVDTPRQQREITSIIQTGILKNAYVYNDAYLAIKAGCPNGFGAAAVNGTGCTVAGIDRRGEQMQIGGLGDASGDCGGGDYLAGQMLASVYASLYKNAPKTVMTDLLRRTVGAAAEQSVFNEVMDLMQSGDLLRSDLNKIVFQAANQEDSQAREILVKMGVENGRSLNSLIDVLDFGSAFDVVFGGSIYVKGENPTAIEMIKKTVTEAHPDRSIRFHSLGYPLVAGAAIWAAEIFLPPELYAPFYRQALHSIT</sequence>
<organism evidence="2 3">
    <name type="scientific">Diplocloster modestus</name>
    <dbReference type="NCBI Taxonomy" id="2850322"/>
    <lineage>
        <taxon>Bacteria</taxon>
        <taxon>Bacillati</taxon>
        <taxon>Bacillota</taxon>
        <taxon>Clostridia</taxon>
        <taxon>Lachnospirales</taxon>
        <taxon>Lachnospiraceae</taxon>
        <taxon>Diplocloster</taxon>
    </lineage>
</organism>
<dbReference type="EMBL" id="JAHQCX010000001">
    <property type="protein sequence ID" value="MBU9724936.1"/>
    <property type="molecule type" value="Genomic_DNA"/>
</dbReference>
<dbReference type="InterPro" id="IPR002731">
    <property type="entry name" value="ATPase_BadF"/>
</dbReference>
<dbReference type="Gene3D" id="3.30.420.40">
    <property type="match status" value="2"/>
</dbReference>
<reference evidence="2 3" key="1">
    <citation type="submission" date="2021-06" db="EMBL/GenBank/DDBJ databases">
        <title>Description of novel taxa of the family Lachnospiraceae.</title>
        <authorList>
            <person name="Chaplin A.V."/>
            <person name="Sokolova S.R."/>
            <person name="Pikina A.P."/>
            <person name="Korzhanova M."/>
            <person name="Belova V."/>
            <person name="Korostin D."/>
            <person name="Efimov B.A."/>
        </authorList>
    </citation>
    <scope>NUCLEOTIDE SEQUENCE [LARGE SCALE GENOMIC DNA]</scope>
    <source>
        <strain evidence="2 3">ASD4241</strain>
    </source>
</reference>
<dbReference type="Proteomes" id="UP001314681">
    <property type="component" value="Unassembled WGS sequence"/>
</dbReference>
<gene>
    <name evidence="2" type="ORF">KTH90_02795</name>
</gene>
<proteinExistence type="predicted"/>
<dbReference type="Pfam" id="PF01869">
    <property type="entry name" value="BcrAD_BadFG"/>
    <property type="match status" value="1"/>
</dbReference>
<dbReference type="SUPFAM" id="SSF53067">
    <property type="entry name" value="Actin-like ATPase domain"/>
    <property type="match status" value="1"/>
</dbReference>
<dbReference type="InterPro" id="IPR052519">
    <property type="entry name" value="Euk-type_GlcNAc_Kinase"/>
</dbReference>
<evidence type="ECO:0000313" key="2">
    <source>
        <dbReference type="EMBL" id="MBU9724936.1"/>
    </source>
</evidence>
<dbReference type="InterPro" id="IPR043129">
    <property type="entry name" value="ATPase_NBD"/>
</dbReference>
<dbReference type="RefSeq" id="WP_238726212.1">
    <property type="nucleotide sequence ID" value="NZ_JAHQCX010000001.1"/>
</dbReference>
<keyword evidence="3" id="KW-1185">Reference proteome</keyword>
<evidence type="ECO:0000259" key="1">
    <source>
        <dbReference type="Pfam" id="PF01869"/>
    </source>
</evidence>
<comment type="caution">
    <text evidence="2">The sequence shown here is derived from an EMBL/GenBank/DDBJ whole genome shotgun (WGS) entry which is preliminary data.</text>
</comment>
<protein>
    <recommendedName>
        <fullName evidence="1">ATPase BadF/BadG/BcrA/BcrD type domain-containing protein</fullName>
    </recommendedName>
</protein>
<evidence type="ECO:0000313" key="3">
    <source>
        <dbReference type="Proteomes" id="UP001314681"/>
    </source>
</evidence>
<accession>A0ABS6K357</accession>
<dbReference type="PANTHER" id="PTHR43190">
    <property type="entry name" value="N-ACETYL-D-GLUCOSAMINE KINASE"/>
    <property type="match status" value="1"/>
</dbReference>